<evidence type="ECO:0000313" key="2">
    <source>
        <dbReference type="Proteomes" id="UP000509667"/>
    </source>
</evidence>
<reference evidence="1 2" key="1">
    <citation type="submission" date="2020-07" db="EMBL/GenBank/DDBJ databases">
        <title>Halosimplex pelagicum sp. nov. and Halosimplex rubrum sp. nov., isolated from salted brown alga Laminaria, and emended description of the genus Halosimplex.</title>
        <authorList>
            <person name="Cui H."/>
        </authorList>
    </citation>
    <scope>NUCLEOTIDE SEQUENCE [LARGE SCALE GENOMIC DNA]</scope>
    <source>
        <strain evidence="1 2">R27</strain>
    </source>
</reference>
<evidence type="ECO:0000313" key="1">
    <source>
        <dbReference type="EMBL" id="QLH77425.1"/>
    </source>
</evidence>
<keyword evidence="2" id="KW-1185">Reference proteome</keyword>
<dbReference type="Proteomes" id="UP000509667">
    <property type="component" value="Chromosome"/>
</dbReference>
<organism evidence="1 2">
    <name type="scientific">Halosimplex rubrum</name>
    <dbReference type="NCBI Taxonomy" id="869889"/>
    <lineage>
        <taxon>Archaea</taxon>
        <taxon>Methanobacteriati</taxon>
        <taxon>Methanobacteriota</taxon>
        <taxon>Stenosarchaea group</taxon>
        <taxon>Halobacteria</taxon>
        <taxon>Halobacteriales</taxon>
        <taxon>Haloarculaceae</taxon>
        <taxon>Halosimplex</taxon>
    </lineage>
</organism>
<protein>
    <submittedName>
        <fullName evidence="1">Uncharacterized protein</fullName>
    </submittedName>
</protein>
<dbReference type="RefSeq" id="WP_179911352.1">
    <property type="nucleotide sequence ID" value="NZ_CP058910.1"/>
</dbReference>
<dbReference type="OrthoDB" id="234141at2157"/>
<gene>
    <name evidence="1" type="ORF">HZS55_09010</name>
</gene>
<proteinExistence type="predicted"/>
<dbReference type="GeneID" id="56077999"/>
<dbReference type="EMBL" id="CP058910">
    <property type="protein sequence ID" value="QLH77425.1"/>
    <property type="molecule type" value="Genomic_DNA"/>
</dbReference>
<accession>A0A7D5P4K7</accession>
<dbReference type="KEGG" id="hrr:HZS55_09010"/>
<dbReference type="AlphaFoldDB" id="A0A7D5P4K7"/>
<sequence length="152" mass="16535">MTVNPERVQADIDWDLDRLPLPVGQRVSEAALAVLDECKPDQRATVRRVRAEVSGEAPPRTADANDYLRAAKHADGELAIVTWTNIGATAIRWDPDEGRYEIAGYSELDNKLGNDPTFVEHGSRRSVKDILGNAPMVATADETDLLPGGESA</sequence>
<name>A0A7D5P4K7_9EURY</name>